<dbReference type="GeneID" id="107418204"/>
<dbReference type="Proteomes" id="UP001652623">
    <property type="component" value="Chromosome 2"/>
</dbReference>
<reference evidence="3" key="2">
    <citation type="submission" date="2025-08" db="UniProtKB">
        <authorList>
            <consortium name="RefSeq"/>
        </authorList>
    </citation>
    <scope>IDENTIFICATION</scope>
    <source>
        <tissue evidence="3">Seedling</tissue>
    </source>
</reference>
<dbReference type="AlphaFoldDB" id="A0A6P6G4N2"/>
<evidence type="ECO:0000256" key="1">
    <source>
        <dbReference type="SAM" id="MobiDB-lite"/>
    </source>
</evidence>
<reference evidence="2" key="1">
    <citation type="submission" date="2025-05" db="UniProtKB">
        <authorList>
            <consortium name="RefSeq"/>
        </authorList>
    </citation>
    <scope>NUCLEOTIDE SEQUENCE [LARGE SCALE GENOMIC DNA]</scope>
</reference>
<proteinExistence type="predicted"/>
<organism evidence="2 3">
    <name type="scientific">Ziziphus jujuba</name>
    <name type="common">Chinese jujube</name>
    <name type="synonym">Ziziphus sativa</name>
    <dbReference type="NCBI Taxonomy" id="326968"/>
    <lineage>
        <taxon>Eukaryota</taxon>
        <taxon>Viridiplantae</taxon>
        <taxon>Streptophyta</taxon>
        <taxon>Embryophyta</taxon>
        <taxon>Tracheophyta</taxon>
        <taxon>Spermatophyta</taxon>
        <taxon>Magnoliopsida</taxon>
        <taxon>eudicotyledons</taxon>
        <taxon>Gunneridae</taxon>
        <taxon>Pentapetalae</taxon>
        <taxon>rosids</taxon>
        <taxon>fabids</taxon>
        <taxon>Rosales</taxon>
        <taxon>Rhamnaceae</taxon>
        <taxon>Paliureae</taxon>
        <taxon>Ziziphus</taxon>
    </lineage>
</organism>
<dbReference type="PANTHER" id="PTHR48238:SF1">
    <property type="entry name" value="(RAPE) HYPOTHETICAL PROTEIN"/>
    <property type="match status" value="1"/>
</dbReference>
<protein>
    <submittedName>
        <fullName evidence="3">Uncharacterized protein LOC107418204 isoform X2</fullName>
    </submittedName>
</protein>
<dbReference type="RefSeq" id="XP_024929043.2">
    <property type="nucleotide sequence ID" value="XM_025073275.3"/>
</dbReference>
<accession>A0A6P6G4N2</accession>
<feature type="compositionally biased region" description="Polar residues" evidence="1">
    <location>
        <begin position="33"/>
        <end position="49"/>
    </location>
</feature>
<feature type="region of interest" description="Disordered" evidence="1">
    <location>
        <begin position="1"/>
        <end position="58"/>
    </location>
</feature>
<gene>
    <name evidence="3" type="primary">LOC107418204</name>
</gene>
<dbReference type="PANTHER" id="PTHR48238">
    <property type="entry name" value="BNACNNG09570D PROTEIN"/>
    <property type="match status" value="1"/>
</dbReference>
<evidence type="ECO:0000313" key="2">
    <source>
        <dbReference type="Proteomes" id="UP001652623"/>
    </source>
</evidence>
<feature type="compositionally biased region" description="Polar residues" evidence="1">
    <location>
        <begin position="12"/>
        <end position="21"/>
    </location>
</feature>
<evidence type="ECO:0000313" key="3">
    <source>
        <dbReference type="RefSeq" id="XP_024929043.2"/>
    </source>
</evidence>
<name>A0A6P6G4N2_ZIZJJ</name>
<keyword evidence="2" id="KW-1185">Reference proteome</keyword>
<sequence>MESTLMKLKLGSQRSLNSPSNEAGEIDTEESESMQMEANCPSSTKSSQEGLEFVSSPNEEEVMAVDTDCYSPRTKPCYTGCHSMGSSKQHHKRTISVLYLFSKFRNAQNANSSSSVDSIEIEKDYLVSVSPSFGSCSSHSTEQQFEREFVSSLSVGNM</sequence>